<protein>
    <submittedName>
        <fullName evidence="1">Uncharacterized protein</fullName>
    </submittedName>
</protein>
<evidence type="ECO:0000313" key="1">
    <source>
        <dbReference type="EMBL" id="CAK7347685.1"/>
    </source>
</evidence>
<evidence type="ECO:0000313" key="2">
    <source>
        <dbReference type="Proteomes" id="UP001314170"/>
    </source>
</evidence>
<name>A0AAV1S9R4_9ROSI</name>
<dbReference type="EMBL" id="CAWUPB010001173">
    <property type="protein sequence ID" value="CAK7347685.1"/>
    <property type="molecule type" value="Genomic_DNA"/>
</dbReference>
<organism evidence="1 2">
    <name type="scientific">Dovyalis caffra</name>
    <dbReference type="NCBI Taxonomy" id="77055"/>
    <lineage>
        <taxon>Eukaryota</taxon>
        <taxon>Viridiplantae</taxon>
        <taxon>Streptophyta</taxon>
        <taxon>Embryophyta</taxon>
        <taxon>Tracheophyta</taxon>
        <taxon>Spermatophyta</taxon>
        <taxon>Magnoliopsida</taxon>
        <taxon>eudicotyledons</taxon>
        <taxon>Gunneridae</taxon>
        <taxon>Pentapetalae</taxon>
        <taxon>rosids</taxon>
        <taxon>fabids</taxon>
        <taxon>Malpighiales</taxon>
        <taxon>Salicaceae</taxon>
        <taxon>Flacourtieae</taxon>
        <taxon>Dovyalis</taxon>
    </lineage>
</organism>
<proteinExistence type="predicted"/>
<dbReference type="AlphaFoldDB" id="A0AAV1S9R4"/>
<keyword evidence="2" id="KW-1185">Reference proteome</keyword>
<accession>A0AAV1S9R4</accession>
<dbReference type="Proteomes" id="UP001314170">
    <property type="component" value="Unassembled WGS sequence"/>
</dbReference>
<reference evidence="1 2" key="1">
    <citation type="submission" date="2024-01" db="EMBL/GenBank/DDBJ databases">
        <authorList>
            <person name="Waweru B."/>
        </authorList>
    </citation>
    <scope>NUCLEOTIDE SEQUENCE [LARGE SCALE GENOMIC DNA]</scope>
</reference>
<comment type="caution">
    <text evidence="1">The sequence shown here is derived from an EMBL/GenBank/DDBJ whole genome shotgun (WGS) entry which is preliminary data.</text>
</comment>
<sequence>MSVPSEFKTPNTFPGTNYCLNGCICSSFVLVLDALPIKRDKNILSLQFLSSGMLVPSQLLMDKHLRTSPIDSDLRHIKPPMDPVIESTPSK</sequence>
<gene>
    <name evidence="1" type="ORF">DCAF_LOCUS20373</name>
</gene>